<reference evidence="2" key="1">
    <citation type="submission" date="2017-04" db="EMBL/GenBank/DDBJ databases">
        <title>Function of individual gut microbiota members based on whole genome sequencing of pure cultures obtained from chicken caecum.</title>
        <authorList>
            <person name="Medvecky M."/>
            <person name="Cejkova D."/>
            <person name="Polansky O."/>
            <person name="Karasova D."/>
            <person name="Kubasova T."/>
            <person name="Cizek A."/>
            <person name="Rychlik I."/>
        </authorList>
    </citation>
    <scope>NUCLEOTIDE SEQUENCE [LARGE SCALE GENOMIC DNA]</scope>
    <source>
        <strain evidence="2">An199</strain>
    </source>
</reference>
<accession>A0A1Y4IBN8</accession>
<dbReference type="AlphaFoldDB" id="A0A1Y4IBN8"/>
<proteinExistence type="predicted"/>
<sequence length="61" mass="6790">MVFYQYLPCFPSLYFRPLYSMKLVADGVGSISDAVSNISDSVSSIAEGVGNRFHQIETPKR</sequence>
<comment type="caution">
    <text evidence="1">The sequence shown here is derived from an EMBL/GenBank/DDBJ whole genome shotgun (WGS) entry which is preliminary data.</text>
</comment>
<dbReference type="Proteomes" id="UP000195950">
    <property type="component" value="Unassembled WGS sequence"/>
</dbReference>
<gene>
    <name evidence="1" type="ORF">B5F32_13720</name>
</gene>
<protein>
    <submittedName>
        <fullName evidence="1">Uncharacterized protein</fullName>
    </submittedName>
</protein>
<organism evidence="1 2">
    <name type="scientific">Parabacteroides distasonis</name>
    <dbReference type="NCBI Taxonomy" id="823"/>
    <lineage>
        <taxon>Bacteria</taxon>
        <taxon>Pseudomonadati</taxon>
        <taxon>Bacteroidota</taxon>
        <taxon>Bacteroidia</taxon>
        <taxon>Bacteroidales</taxon>
        <taxon>Tannerellaceae</taxon>
        <taxon>Parabacteroides</taxon>
    </lineage>
</organism>
<evidence type="ECO:0000313" key="2">
    <source>
        <dbReference type="Proteomes" id="UP000195950"/>
    </source>
</evidence>
<evidence type="ECO:0000313" key="1">
    <source>
        <dbReference type="EMBL" id="OUP17727.1"/>
    </source>
</evidence>
<name>A0A1Y4IBN8_PARDI</name>
<dbReference type="EMBL" id="NFJX01000012">
    <property type="protein sequence ID" value="OUP17727.1"/>
    <property type="molecule type" value="Genomic_DNA"/>
</dbReference>